<evidence type="ECO:0000256" key="2">
    <source>
        <dbReference type="ARBA" id="ARBA00023015"/>
    </source>
</evidence>
<dbReference type="Gene3D" id="3.40.50.2300">
    <property type="match status" value="1"/>
</dbReference>
<dbReference type="RefSeq" id="WP_092809852.1">
    <property type="nucleotide sequence ID" value="NZ_FMVW01000001.1"/>
</dbReference>
<dbReference type="InterPro" id="IPR050595">
    <property type="entry name" value="Bact_response_regulator"/>
</dbReference>
<protein>
    <submittedName>
        <fullName evidence="6">Response regulator receiver domain-containing protein</fullName>
    </submittedName>
</protein>
<gene>
    <name evidence="6" type="ORF">SAMN03080610_00878</name>
</gene>
<name>A0A1G5ML06_AFIMA</name>
<dbReference type="SUPFAM" id="SSF52172">
    <property type="entry name" value="CheY-like"/>
    <property type="match status" value="1"/>
</dbReference>
<dbReference type="STRING" id="1120955.SAMN03080610_00878"/>
<dbReference type="AlphaFoldDB" id="A0A1G5ML06"/>
<evidence type="ECO:0000256" key="3">
    <source>
        <dbReference type="ARBA" id="ARBA00023163"/>
    </source>
</evidence>
<keyword evidence="3" id="KW-0804">Transcription</keyword>
<dbReference type="EMBL" id="FMVW01000001">
    <property type="protein sequence ID" value="SCZ25917.1"/>
    <property type="molecule type" value="Genomic_DNA"/>
</dbReference>
<dbReference type="Pfam" id="PF00072">
    <property type="entry name" value="Response_reg"/>
    <property type="match status" value="1"/>
</dbReference>
<keyword evidence="1 4" id="KW-0597">Phosphoprotein</keyword>
<evidence type="ECO:0000259" key="5">
    <source>
        <dbReference type="PROSITE" id="PS50110"/>
    </source>
</evidence>
<keyword evidence="7" id="KW-1185">Reference proteome</keyword>
<proteinExistence type="predicted"/>
<dbReference type="Proteomes" id="UP000199347">
    <property type="component" value="Unassembled WGS sequence"/>
</dbReference>
<feature type="modified residue" description="4-aspartylphosphate" evidence="4">
    <location>
        <position position="62"/>
    </location>
</feature>
<evidence type="ECO:0000313" key="7">
    <source>
        <dbReference type="Proteomes" id="UP000199347"/>
    </source>
</evidence>
<dbReference type="PROSITE" id="PS50110">
    <property type="entry name" value="RESPONSE_REGULATORY"/>
    <property type="match status" value="1"/>
</dbReference>
<feature type="domain" description="Response regulatory" evidence="5">
    <location>
        <begin position="12"/>
        <end position="122"/>
    </location>
</feature>
<evidence type="ECO:0000256" key="1">
    <source>
        <dbReference type="ARBA" id="ARBA00022553"/>
    </source>
</evidence>
<dbReference type="OrthoDB" id="582170at2"/>
<dbReference type="GO" id="GO:0000160">
    <property type="term" value="P:phosphorelay signal transduction system"/>
    <property type="evidence" value="ECO:0007669"/>
    <property type="project" value="InterPro"/>
</dbReference>
<dbReference type="SMART" id="SM00448">
    <property type="entry name" value="REC"/>
    <property type="match status" value="1"/>
</dbReference>
<dbReference type="InterPro" id="IPR011006">
    <property type="entry name" value="CheY-like_superfamily"/>
</dbReference>
<evidence type="ECO:0000256" key="4">
    <source>
        <dbReference type="PROSITE-ProRule" id="PRU00169"/>
    </source>
</evidence>
<organism evidence="6 7">
    <name type="scientific">Afifella marina DSM 2698</name>
    <dbReference type="NCBI Taxonomy" id="1120955"/>
    <lineage>
        <taxon>Bacteria</taxon>
        <taxon>Pseudomonadati</taxon>
        <taxon>Pseudomonadota</taxon>
        <taxon>Alphaproteobacteria</taxon>
        <taxon>Hyphomicrobiales</taxon>
        <taxon>Afifellaceae</taxon>
        <taxon>Afifella</taxon>
    </lineage>
</organism>
<dbReference type="InterPro" id="IPR001789">
    <property type="entry name" value="Sig_transdc_resp-reg_receiver"/>
</dbReference>
<evidence type="ECO:0000313" key="6">
    <source>
        <dbReference type="EMBL" id="SCZ25917.1"/>
    </source>
</evidence>
<keyword evidence="2" id="KW-0805">Transcription regulation</keyword>
<dbReference type="PANTHER" id="PTHR44591">
    <property type="entry name" value="STRESS RESPONSE REGULATOR PROTEIN 1"/>
    <property type="match status" value="1"/>
</dbReference>
<reference evidence="6 7" key="1">
    <citation type="submission" date="2016-10" db="EMBL/GenBank/DDBJ databases">
        <authorList>
            <person name="de Groot N.N."/>
        </authorList>
    </citation>
    <scope>NUCLEOTIDE SEQUENCE [LARGE SCALE GENOMIC DNA]</scope>
    <source>
        <strain evidence="6 7">DSM 2698</strain>
    </source>
</reference>
<accession>A0A1G5ML06</accession>
<dbReference type="PANTHER" id="PTHR44591:SF3">
    <property type="entry name" value="RESPONSE REGULATORY DOMAIN-CONTAINING PROTEIN"/>
    <property type="match status" value="1"/>
</dbReference>
<sequence>MLGMEAGARKLRVLVLDDEAMIAGTMKLLLEDAGHEVVGPAASLDDAMRLADTETIDVAILDANVEHRLSTSVAERLSARRIPYCICSGDELDDVRSDFGDVDHLSKPFGENDLLTIVEQLTSTTRRSAMSA</sequence>